<keyword evidence="7" id="KW-1133">Transmembrane helix</keyword>
<organism evidence="10 11">
    <name type="scientific">Luteimonas deserti</name>
    <dbReference type="NCBI Taxonomy" id="2752306"/>
    <lineage>
        <taxon>Bacteria</taxon>
        <taxon>Pseudomonadati</taxon>
        <taxon>Pseudomonadota</taxon>
        <taxon>Gammaproteobacteria</taxon>
        <taxon>Lysobacterales</taxon>
        <taxon>Lysobacteraceae</taxon>
        <taxon>Luteimonas</taxon>
    </lineage>
</organism>
<name>A0A7Z0QS76_9GAMM</name>
<dbReference type="Gene3D" id="2.30.42.10">
    <property type="match status" value="1"/>
</dbReference>
<proteinExistence type="predicted"/>
<evidence type="ECO:0000256" key="7">
    <source>
        <dbReference type="ARBA" id="ARBA00022989"/>
    </source>
</evidence>
<feature type="domain" description="Type II secretion system protein GspC N-terminal" evidence="9">
    <location>
        <begin position="70"/>
        <end position="135"/>
    </location>
</feature>
<protein>
    <submittedName>
        <fullName evidence="10">PDZ domain-containing protein</fullName>
    </submittedName>
</protein>
<dbReference type="GO" id="GO:0015031">
    <property type="term" value="P:protein transport"/>
    <property type="evidence" value="ECO:0007669"/>
    <property type="project" value="UniProtKB-KW"/>
</dbReference>
<dbReference type="Proteomes" id="UP000589896">
    <property type="component" value="Unassembled WGS sequence"/>
</dbReference>
<keyword evidence="8" id="KW-0472">Membrane</keyword>
<evidence type="ECO:0000256" key="1">
    <source>
        <dbReference type="ARBA" id="ARBA00004533"/>
    </source>
</evidence>
<keyword evidence="3" id="KW-1003">Cell membrane</keyword>
<accession>A0A7Z0QS76</accession>
<keyword evidence="4" id="KW-0997">Cell inner membrane</keyword>
<dbReference type="AlphaFoldDB" id="A0A7Z0QS76"/>
<evidence type="ECO:0000256" key="5">
    <source>
        <dbReference type="ARBA" id="ARBA00022692"/>
    </source>
</evidence>
<dbReference type="RefSeq" id="WP_180546100.1">
    <property type="nucleotide sequence ID" value="NZ_JACCJZ010000020.1"/>
</dbReference>
<evidence type="ECO:0000256" key="2">
    <source>
        <dbReference type="ARBA" id="ARBA00022448"/>
    </source>
</evidence>
<sequence>MLTVQASSASFRHWPTLAETALWLLLLAQLVRFGWWMLAPQSVAGTPLVYGLPAQVPTLAGQDPFFGGTAPAAATASGWRLFGLRTGVAGTGTAILAHEQGPQAVYRVGDVLAPGLVLAAVRADHVELDNGQRLELPGNAAAPTPASAVPAPVSALPAAAIAAPASVDPARLLDAGLQPRNENGRITGYTLLPRGNSEVLLRAAGLQPGDVLLSVNGQVLSPSVIAELAGELKANPQAVVTFERDGQTRTLDLGRASP</sequence>
<reference evidence="10 11" key="1">
    <citation type="submission" date="2020-07" db="EMBL/GenBank/DDBJ databases">
        <title>isolation of Luteimonas sp. SJ-16.</title>
        <authorList>
            <person name="Huang X.-X."/>
            <person name="Xu L."/>
            <person name="Sun J.-Q."/>
        </authorList>
    </citation>
    <scope>NUCLEOTIDE SEQUENCE [LARGE SCALE GENOMIC DNA]</scope>
    <source>
        <strain evidence="10 11">SJ-16</strain>
    </source>
</reference>
<evidence type="ECO:0000256" key="6">
    <source>
        <dbReference type="ARBA" id="ARBA00022927"/>
    </source>
</evidence>
<evidence type="ECO:0000256" key="4">
    <source>
        <dbReference type="ARBA" id="ARBA00022519"/>
    </source>
</evidence>
<evidence type="ECO:0000256" key="8">
    <source>
        <dbReference type="ARBA" id="ARBA00023136"/>
    </source>
</evidence>
<dbReference type="InterPro" id="IPR024961">
    <property type="entry name" value="T2SS_GspC_N"/>
</dbReference>
<dbReference type="Pfam" id="PF11356">
    <property type="entry name" value="T2SSC"/>
    <property type="match status" value="1"/>
</dbReference>
<evidence type="ECO:0000313" key="10">
    <source>
        <dbReference type="EMBL" id="NYZ63912.1"/>
    </source>
</evidence>
<comment type="subcellular location">
    <subcellularLocation>
        <location evidence="1">Cell inner membrane</location>
    </subcellularLocation>
</comment>
<gene>
    <name evidence="10" type="ORF">H0E82_14275</name>
</gene>
<evidence type="ECO:0000259" key="9">
    <source>
        <dbReference type="Pfam" id="PF11356"/>
    </source>
</evidence>
<dbReference type="GO" id="GO:0005886">
    <property type="term" value="C:plasma membrane"/>
    <property type="evidence" value="ECO:0007669"/>
    <property type="project" value="UniProtKB-SubCell"/>
</dbReference>
<keyword evidence="6" id="KW-0653">Protein transport</keyword>
<keyword evidence="2" id="KW-0813">Transport</keyword>
<dbReference type="SUPFAM" id="SSF50156">
    <property type="entry name" value="PDZ domain-like"/>
    <property type="match status" value="1"/>
</dbReference>
<dbReference type="Gene3D" id="2.30.30.830">
    <property type="match status" value="1"/>
</dbReference>
<dbReference type="EMBL" id="JACCJZ010000020">
    <property type="protein sequence ID" value="NYZ63912.1"/>
    <property type="molecule type" value="Genomic_DNA"/>
</dbReference>
<comment type="caution">
    <text evidence="10">The sequence shown here is derived from an EMBL/GenBank/DDBJ whole genome shotgun (WGS) entry which is preliminary data.</text>
</comment>
<dbReference type="InterPro" id="IPR036034">
    <property type="entry name" value="PDZ_sf"/>
</dbReference>
<evidence type="ECO:0000256" key="3">
    <source>
        <dbReference type="ARBA" id="ARBA00022475"/>
    </source>
</evidence>
<keyword evidence="11" id="KW-1185">Reference proteome</keyword>
<evidence type="ECO:0000313" key="11">
    <source>
        <dbReference type="Proteomes" id="UP000589896"/>
    </source>
</evidence>
<keyword evidence="5" id="KW-0812">Transmembrane</keyword>